<dbReference type="AlphaFoldDB" id="A0A1H6FWE4"/>
<dbReference type="GO" id="GO:0006412">
    <property type="term" value="P:translation"/>
    <property type="evidence" value="ECO:0007669"/>
    <property type="project" value="TreeGrafter"/>
</dbReference>
<evidence type="ECO:0000259" key="2">
    <source>
        <dbReference type="Pfam" id="PF17384"/>
    </source>
</evidence>
<dbReference type="STRING" id="29539.SAMN02745716_1604"/>
<dbReference type="InterPro" id="IPR003728">
    <property type="entry name" value="Ribosome_maturation_RimP"/>
</dbReference>
<dbReference type="CDD" id="cd01734">
    <property type="entry name" value="YlxS_C"/>
    <property type="match status" value="1"/>
</dbReference>
<dbReference type="SUPFAM" id="SSF74942">
    <property type="entry name" value="YhbC-like, C-terminal domain"/>
    <property type="match status" value="1"/>
</dbReference>
<evidence type="ECO:0000256" key="1">
    <source>
        <dbReference type="HAMAP-Rule" id="MF_01077"/>
    </source>
</evidence>
<name>A0A1H6FWE4_THEAL</name>
<keyword evidence="1" id="KW-0690">Ribosome biogenesis</keyword>
<dbReference type="Gene3D" id="3.30.300.70">
    <property type="entry name" value="RimP-like superfamily, N-terminal"/>
    <property type="match status" value="1"/>
</dbReference>
<dbReference type="PANTHER" id="PTHR33867">
    <property type="entry name" value="RIBOSOME MATURATION FACTOR RIMP"/>
    <property type="match status" value="1"/>
</dbReference>
<comment type="function">
    <text evidence="1">Required for maturation of 30S ribosomal subunits.</text>
</comment>
<keyword evidence="1" id="KW-0963">Cytoplasm</keyword>
<proteinExistence type="inferred from homology"/>
<dbReference type="SUPFAM" id="SSF75420">
    <property type="entry name" value="YhbC-like, N-terminal domain"/>
    <property type="match status" value="1"/>
</dbReference>
<dbReference type="GO" id="GO:0000028">
    <property type="term" value="P:ribosomal small subunit assembly"/>
    <property type="evidence" value="ECO:0007669"/>
    <property type="project" value="TreeGrafter"/>
</dbReference>
<protein>
    <recommendedName>
        <fullName evidence="1">Ribosome maturation factor RimP</fullName>
    </recommendedName>
</protein>
<sequence>MARKIEELRAEIEQRLAAVEPDVELLACEPAGRERIRLVIDHPQGVDLALCERVTRQLWHLVAEVGLEVSSPGPRRPLTKPAHFRRFLGRRARLKLRQERGGRRTYTGELVGANDQEVTVAAEDGLVSIPYAEINRGNLLEG</sequence>
<evidence type="ECO:0000313" key="4">
    <source>
        <dbReference type="Proteomes" id="UP000222056"/>
    </source>
</evidence>
<dbReference type="Gene3D" id="2.30.30.180">
    <property type="entry name" value="Ribosome maturation factor RimP, C-terminal domain"/>
    <property type="match status" value="1"/>
</dbReference>
<comment type="similarity">
    <text evidence="1">Belongs to the RimP family.</text>
</comment>
<dbReference type="Proteomes" id="UP000222056">
    <property type="component" value="Unassembled WGS sequence"/>
</dbReference>
<dbReference type="InterPro" id="IPR035956">
    <property type="entry name" value="RimP_N_sf"/>
</dbReference>
<evidence type="ECO:0000313" key="3">
    <source>
        <dbReference type="EMBL" id="SEH14343.1"/>
    </source>
</evidence>
<dbReference type="EMBL" id="FNWJ01000002">
    <property type="protein sequence ID" value="SEH14343.1"/>
    <property type="molecule type" value="Genomic_DNA"/>
</dbReference>
<accession>A0A1H6FWE4</accession>
<organism evidence="3 4">
    <name type="scientific">Thermoleophilum album</name>
    <dbReference type="NCBI Taxonomy" id="29539"/>
    <lineage>
        <taxon>Bacteria</taxon>
        <taxon>Bacillati</taxon>
        <taxon>Actinomycetota</taxon>
        <taxon>Thermoleophilia</taxon>
        <taxon>Thermoleophilales</taxon>
        <taxon>Thermoleophilaceae</taxon>
        <taxon>Thermoleophilum</taxon>
    </lineage>
</organism>
<dbReference type="InterPro" id="IPR028998">
    <property type="entry name" value="RimP_C"/>
</dbReference>
<comment type="subcellular location">
    <subcellularLocation>
        <location evidence="1">Cytoplasm</location>
    </subcellularLocation>
</comment>
<reference evidence="4" key="1">
    <citation type="submission" date="2016-10" db="EMBL/GenBank/DDBJ databases">
        <authorList>
            <person name="Varghese N."/>
            <person name="Submissions S."/>
        </authorList>
    </citation>
    <scope>NUCLEOTIDE SEQUENCE [LARGE SCALE GENOMIC DNA]</scope>
    <source>
        <strain evidence="4">ATCC 35263</strain>
    </source>
</reference>
<dbReference type="Pfam" id="PF17384">
    <property type="entry name" value="DUF150_C"/>
    <property type="match status" value="1"/>
</dbReference>
<keyword evidence="4" id="KW-1185">Reference proteome</keyword>
<dbReference type="GO" id="GO:0005829">
    <property type="term" value="C:cytosol"/>
    <property type="evidence" value="ECO:0007669"/>
    <property type="project" value="TreeGrafter"/>
</dbReference>
<gene>
    <name evidence="1" type="primary">rimP</name>
    <name evidence="3" type="ORF">SAMN02745716_1604</name>
</gene>
<feature type="domain" description="Ribosome maturation factor RimP C-terminal" evidence="2">
    <location>
        <begin position="78"/>
        <end position="140"/>
    </location>
</feature>
<dbReference type="PANTHER" id="PTHR33867:SF1">
    <property type="entry name" value="RIBOSOME MATURATION FACTOR RIMP"/>
    <property type="match status" value="1"/>
</dbReference>
<dbReference type="InterPro" id="IPR036847">
    <property type="entry name" value="RimP_C_sf"/>
</dbReference>
<dbReference type="HAMAP" id="MF_01077">
    <property type="entry name" value="RimP"/>
    <property type="match status" value="1"/>
</dbReference>
<dbReference type="RefSeq" id="WP_218138339.1">
    <property type="nucleotide sequence ID" value="NZ_FNWJ01000002.1"/>
</dbReference>